<evidence type="ECO:0008006" key="2">
    <source>
        <dbReference type="Google" id="ProtNLM"/>
    </source>
</evidence>
<protein>
    <recommendedName>
        <fullName evidence="2">Phosphatase</fullName>
    </recommendedName>
</protein>
<name>A0A381UWX4_9ZZZZ</name>
<evidence type="ECO:0000313" key="1">
    <source>
        <dbReference type="EMBL" id="SVA31867.1"/>
    </source>
</evidence>
<sequence length="461" mass="50945">MVDRRHFIKQFGAFSIAFSGFGRALANTSTINHLLDQDYNKGYGPLIKDPNGILDLPKGFSYSVFSQYNEKMDDGLLVPAAHDGMAVFNGSNGNLIIIRNHELGGESHLLGGPFGPNLELMNTVDKRLIYDIGNNGIPGQGGTTTIIYDPIRKNVVRQFLSLAGTTINCSGGPTPWRSWISCEETETQAGEDWKKDHGYNFEVPVTETPQITKPVPLKSMGRFCHEAVAIDPQTGIAYQTEDEGNGLIYRFIPNVNGKFHKGGVLQALCFKSEPSMDTRNWRENKIQLKKSYDIQWVTLDDVESPENDLRFRGSKNSAAIFARGEGMWFDKGKIYFTCTSGGKKKLGQIYVYTPSPYEGQSNENNNPGKIELLVEPVDSEIMDMCDNITVAPWGDMIICEDGKGTDFLLGIKPDGTIYKLARNALNSKEFAGSVFSPDGKILFVNIQLPGLTLAITGPWQA</sequence>
<proteinExistence type="predicted"/>
<dbReference type="InterPro" id="IPR008557">
    <property type="entry name" value="PhoX"/>
</dbReference>
<dbReference type="PANTHER" id="PTHR35399:SF4">
    <property type="entry name" value="MEMBRANE PROTEIN"/>
    <property type="match status" value="1"/>
</dbReference>
<gene>
    <name evidence="1" type="ORF">METZ01_LOCUS84721</name>
</gene>
<dbReference type="Pfam" id="PF05787">
    <property type="entry name" value="PhoX"/>
    <property type="match status" value="1"/>
</dbReference>
<dbReference type="SUPFAM" id="SSF63825">
    <property type="entry name" value="YWTD domain"/>
    <property type="match status" value="1"/>
</dbReference>
<dbReference type="AlphaFoldDB" id="A0A381UWX4"/>
<dbReference type="PANTHER" id="PTHR35399">
    <property type="entry name" value="SLR8030 PROTEIN"/>
    <property type="match status" value="1"/>
</dbReference>
<dbReference type="EMBL" id="UINC01007181">
    <property type="protein sequence ID" value="SVA31867.1"/>
    <property type="molecule type" value="Genomic_DNA"/>
</dbReference>
<accession>A0A381UWX4</accession>
<organism evidence="1">
    <name type="scientific">marine metagenome</name>
    <dbReference type="NCBI Taxonomy" id="408172"/>
    <lineage>
        <taxon>unclassified sequences</taxon>
        <taxon>metagenomes</taxon>
        <taxon>ecological metagenomes</taxon>
    </lineage>
</organism>
<reference evidence="1" key="1">
    <citation type="submission" date="2018-05" db="EMBL/GenBank/DDBJ databases">
        <authorList>
            <person name="Lanie J.A."/>
            <person name="Ng W.-L."/>
            <person name="Kazmierczak K.M."/>
            <person name="Andrzejewski T.M."/>
            <person name="Davidsen T.M."/>
            <person name="Wayne K.J."/>
            <person name="Tettelin H."/>
            <person name="Glass J.I."/>
            <person name="Rusch D."/>
            <person name="Podicherti R."/>
            <person name="Tsui H.-C.T."/>
            <person name="Winkler M.E."/>
        </authorList>
    </citation>
    <scope>NUCLEOTIDE SEQUENCE</scope>
</reference>